<protein>
    <recommendedName>
        <fullName evidence="3">DUF2116 family Zn-ribbon domain-containing protein</fullName>
    </recommendedName>
</protein>
<sequence length="122" mass="14749">MTTEKKYCKECNEQIHGRRDKQYCSDYCRTQHFNNRDVDISNFMRRVNYIIRKNRNILSTLNTKGKTKAHKERLIDAGMNFDYFTNVYRTRAGKIYYFCYDQGYVELEDDFFALVVKEDYVG</sequence>
<evidence type="ECO:0000313" key="1">
    <source>
        <dbReference type="EMBL" id="MBK9982890.1"/>
    </source>
</evidence>
<accession>A0A9D7ST77</accession>
<dbReference type="EMBL" id="JADKGY010000008">
    <property type="protein sequence ID" value="MBK9982890.1"/>
    <property type="molecule type" value="Genomic_DNA"/>
</dbReference>
<evidence type="ECO:0008006" key="3">
    <source>
        <dbReference type="Google" id="ProtNLM"/>
    </source>
</evidence>
<organism evidence="1 2">
    <name type="scientific">Candidatus Opimibacter skivensis</name>
    <dbReference type="NCBI Taxonomy" id="2982028"/>
    <lineage>
        <taxon>Bacteria</taxon>
        <taxon>Pseudomonadati</taxon>
        <taxon>Bacteroidota</taxon>
        <taxon>Saprospiria</taxon>
        <taxon>Saprospirales</taxon>
        <taxon>Saprospiraceae</taxon>
        <taxon>Candidatus Opimibacter</taxon>
    </lineage>
</organism>
<dbReference type="Proteomes" id="UP000808337">
    <property type="component" value="Unassembled WGS sequence"/>
</dbReference>
<proteinExistence type="predicted"/>
<comment type="caution">
    <text evidence="1">The sequence shown here is derived from an EMBL/GenBank/DDBJ whole genome shotgun (WGS) entry which is preliminary data.</text>
</comment>
<evidence type="ECO:0000313" key="2">
    <source>
        <dbReference type="Proteomes" id="UP000808337"/>
    </source>
</evidence>
<dbReference type="AlphaFoldDB" id="A0A9D7ST77"/>
<name>A0A9D7ST77_9BACT</name>
<gene>
    <name evidence="1" type="ORF">IPP15_10805</name>
</gene>
<reference evidence="1 2" key="1">
    <citation type="submission" date="2020-10" db="EMBL/GenBank/DDBJ databases">
        <title>Connecting structure to function with the recovery of over 1000 high-quality activated sludge metagenome-assembled genomes encoding full-length rRNA genes using long-read sequencing.</title>
        <authorList>
            <person name="Singleton C.M."/>
            <person name="Petriglieri F."/>
            <person name="Kristensen J.M."/>
            <person name="Kirkegaard R.H."/>
            <person name="Michaelsen T.Y."/>
            <person name="Andersen M.H."/>
            <person name="Karst S.M."/>
            <person name="Dueholm M.S."/>
            <person name="Nielsen P.H."/>
            <person name="Albertsen M."/>
        </authorList>
    </citation>
    <scope>NUCLEOTIDE SEQUENCE [LARGE SCALE GENOMIC DNA]</scope>
    <source>
        <strain evidence="1">Ribe_18-Q3-R11-54_MAXAC.273</strain>
    </source>
</reference>